<dbReference type="PANTHER" id="PTHR30055:SF234">
    <property type="entry name" value="HTH-TYPE TRANSCRIPTIONAL REGULATOR BETI"/>
    <property type="match status" value="1"/>
</dbReference>
<keyword evidence="7" id="KW-1185">Reference proteome</keyword>
<evidence type="ECO:0000313" key="7">
    <source>
        <dbReference type="Proteomes" id="UP000529783"/>
    </source>
</evidence>
<dbReference type="SUPFAM" id="SSF46689">
    <property type="entry name" value="Homeodomain-like"/>
    <property type="match status" value="1"/>
</dbReference>
<dbReference type="InterPro" id="IPR050109">
    <property type="entry name" value="HTH-type_TetR-like_transc_reg"/>
</dbReference>
<dbReference type="Gene3D" id="1.10.357.10">
    <property type="entry name" value="Tetracycline Repressor, domain 2"/>
    <property type="match status" value="1"/>
</dbReference>
<evidence type="ECO:0000256" key="2">
    <source>
        <dbReference type="ARBA" id="ARBA00023125"/>
    </source>
</evidence>
<dbReference type="GO" id="GO:0003700">
    <property type="term" value="F:DNA-binding transcription factor activity"/>
    <property type="evidence" value="ECO:0007669"/>
    <property type="project" value="TreeGrafter"/>
</dbReference>
<keyword evidence="2 4" id="KW-0238">DNA-binding</keyword>
<evidence type="ECO:0000256" key="3">
    <source>
        <dbReference type="ARBA" id="ARBA00023163"/>
    </source>
</evidence>
<dbReference type="InterPro" id="IPR009057">
    <property type="entry name" value="Homeodomain-like_sf"/>
</dbReference>
<sequence length="233" mass="25882">MKNALLSEAFGRTVLSMPHAHEASDGDGGRIPERVLTTAARLFSELGYDEASTQIIADACGIEQSVVTDRYGGKFGLYKAVLRSLTELRIESMKGALKEFTPDAAGLIRLIDSYLDFCLQYPEFPALWMHRWMSDATDIPEGEVRDSLRELDQIVGRIAEAVAEDVDPEMFNWNVVWVINSFVRGGITGVDGVSHRADDPDTLLRFRRHLRQTARWAAGPPLPTGGASRSPYR</sequence>
<evidence type="ECO:0000256" key="1">
    <source>
        <dbReference type="ARBA" id="ARBA00023015"/>
    </source>
</evidence>
<dbReference type="Pfam" id="PF00440">
    <property type="entry name" value="TetR_N"/>
    <property type="match status" value="1"/>
</dbReference>
<dbReference type="AlphaFoldDB" id="A0A7Y9EBQ5"/>
<evidence type="ECO:0000256" key="4">
    <source>
        <dbReference type="PROSITE-ProRule" id="PRU00335"/>
    </source>
</evidence>
<gene>
    <name evidence="6" type="ORF">BJY14_000695</name>
</gene>
<dbReference type="EMBL" id="JACCBA010000001">
    <property type="protein sequence ID" value="NYD44712.1"/>
    <property type="molecule type" value="Genomic_DNA"/>
</dbReference>
<feature type="DNA-binding region" description="H-T-H motif" evidence="4">
    <location>
        <begin position="52"/>
        <end position="71"/>
    </location>
</feature>
<dbReference type="PROSITE" id="PS50977">
    <property type="entry name" value="HTH_TETR_2"/>
    <property type="match status" value="1"/>
</dbReference>
<evidence type="ECO:0000313" key="6">
    <source>
        <dbReference type="EMBL" id="NYD44712.1"/>
    </source>
</evidence>
<feature type="domain" description="HTH tetR-type" evidence="5">
    <location>
        <begin position="29"/>
        <end position="89"/>
    </location>
</feature>
<keyword evidence="3" id="KW-0804">Transcription</keyword>
<proteinExistence type="predicted"/>
<name>A0A7Y9EBQ5_9ACTN</name>
<dbReference type="InterPro" id="IPR001647">
    <property type="entry name" value="HTH_TetR"/>
</dbReference>
<dbReference type="SUPFAM" id="SSF48498">
    <property type="entry name" value="Tetracyclin repressor-like, C-terminal domain"/>
    <property type="match status" value="1"/>
</dbReference>
<keyword evidence="1" id="KW-0805">Transcription regulation</keyword>
<dbReference type="Proteomes" id="UP000529783">
    <property type="component" value="Unassembled WGS sequence"/>
</dbReference>
<accession>A0A7Y9EBQ5</accession>
<protein>
    <submittedName>
        <fullName evidence="6">AcrR family transcriptional regulator</fullName>
    </submittedName>
</protein>
<dbReference type="PANTHER" id="PTHR30055">
    <property type="entry name" value="HTH-TYPE TRANSCRIPTIONAL REGULATOR RUTR"/>
    <property type="match status" value="1"/>
</dbReference>
<reference evidence="6 7" key="1">
    <citation type="submission" date="2020-07" db="EMBL/GenBank/DDBJ databases">
        <title>Sequencing the genomes of 1000 actinobacteria strains.</title>
        <authorList>
            <person name="Klenk H.-P."/>
        </authorList>
    </citation>
    <scope>NUCLEOTIDE SEQUENCE [LARGE SCALE GENOMIC DNA]</scope>
    <source>
        <strain evidence="6 7">DSM 40398</strain>
    </source>
</reference>
<evidence type="ECO:0000259" key="5">
    <source>
        <dbReference type="PROSITE" id="PS50977"/>
    </source>
</evidence>
<comment type="caution">
    <text evidence="6">The sequence shown here is derived from an EMBL/GenBank/DDBJ whole genome shotgun (WGS) entry which is preliminary data.</text>
</comment>
<dbReference type="GO" id="GO:0000976">
    <property type="term" value="F:transcription cis-regulatory region binding"/>
    <property type="evidence" value="ECO:0007669"/>
    <property type="project" value="TreeGrafter"/>
</dbReference>
<dbReference type="InterPro" id="IPR036271">
    <property type="entry name" value="Tet_transcr_reg_TetR-rel_C_sf"/>
</dbReference>
<organism evidence="6 7">
    <name type="scientific">Actinomadura luteofluorescens</name>
    <dbReference type="NCBI Taxonomy" id="46163"/>
    <lineage>
        <taxon>Bacteria</taxon>
        <taxon>Bacillati</taxon>
        <taxon>Actinomycetota</taxon>
        <taxon>Actinomycetes</taxon>
        <taxon>Streptosporangiales</taxon>
        <taxon>Thermomonosporaceae</taxon>
        <taxon>Actinomadura</taxon>
    </lineage>
</organism>